<dbReference type="AlphaFoldDB" id="A0A967B1T3"/>
<dbReference type="EMBL" id="VIKU02000004">
    <property type="protein sequence ID" value="NHF60506.1"/>
    <property type="molecule type" value="Genomic_DNA"/>
</dbReference>
<gene>
    <name evidence="2" type="ORF">FK220_014215</name>
</gene>
<name>A0A967B1T3_9FLAO</name>
<keyword evidence="1" id="KW-0732">Signal</keyword>
<accession>A0A967B1T3</accession>
<evidence type="ECO:0000313" key="2">
    <source>
        <dbReference type="EMBL" id="NHF60506.1"/>
    </source>
</evidence>
<reference evidence="2" key="1">
    <citation type="submission" date="2019-07" db="EMBL/GenBank/DDBJ databases">
        <authorList>
            <person name="De-Chao Zhang Q."/>
        </authorList>
    </citation>
    <scope>NUCLEOTIDE SEQUENCE</scope>
    <source>
        <strain evidence="2">TP-CH-4</strain>
    </source>
</reference>
<organism evidence="2 3">
    <name type="scientific">Pelagihabitans pacificus</name>
    <dbReference type="NCBI Taxonomy" id="2696054"/>
    <lineage>
        <taxon>Bacteria</taxon>
        <taxon>Pseudomonadati</taxon>
        <taxon>Bacteroidota</taxon>
        <taxon>Flavobacteriia</taxon>
        <taxon>Flavobacteriales</taxon>
        <taxon>Flavobacteriaceae</taxon>
        <taxon>Pelagihabitans</taxon>
    </lineage>
</organism>
<dbReference type="RefSeq" id="WP_152575006.1">
    <property type="nucleotide sequence ID" value="NZ_VIKU02000004.1"/>
</dbReference>
<comment type="caution">
    <text evidence="2">The sequence shown here is derived from an EMBL/GenBank/DDBJ whole genome shotgun (WGS) entry which is preliminary data.</text>
</comment>
<evidence type="ECO:0000313" key="3">
    <source>
        <dbReference type="Proteomes" id="UP000707206"/>
    </source>
</evidence>
<sequence>MKTTKSVLCIILLLILTASGEVAAQIAKGVYHFDQEKEGSTVHHELKISDSYFIHSVYEKSPAKFIKTLGGFYAVENNELKVDLEFNSDYEKDSITELAIPYVIFDGNLILNTNNKMIFVRAESNEQELDGPWLFATRGPDEGQKRRGEADSRKTLKFLLDGRFQWIAFDTEGFQFKGTGGGSYTANNGTYAESIAYFSRDNSRVGATLQFDYEVKGDDWHHKGKNSQGEPMYEIWGKRGPM</sequence>
<feature type="signal peptide" evidence="1">
    <location>
        <begin position="1"/>
        <end position="24"/>
    </location>
</feature>
<proteinExistence type="predicted"/>
<evidence type="ECO:0008006" key="4">
    <source>
        <dbReference type="Google" id="ProtNLM"/>
    </source>
</evidence>
<keyword evidence="3" id="KW-1185">Reference proteome</keyword>
<feature type="chain" id="PRO_5037753690" description="Membrane or secreted protein" evidence="1">
    <location>
        <begin position="25"/>
        <end position="242"/>
    </location>
</feature>
<protein>
    <recommendedName>
        <fullName evidence="4">Membrane or secreted protein</fullName>
    </recommendedName>
</protein>
<dbReference type="Proteomes" id="UP000707206">
    <property type="component" value="Unassembled WGS sequence"/>
</dbReference>
<dbReference type="Gene3D" id="2.40.128.490">
    <property type="entry name" value="Uncharacterised protein PF14869, DUF4488"/>
    <property type="match status" value="1"/>
</dbReference>
<evidence type="ECO:0000256" key="1">
    <source>
        <dbReference type="SAM" id="SignalP"/>
    </source>
</evidence>
<reference evidence="2" key="2">
    <citation type="submission" date="2020-03" db="EMBL/GenBank/DDBJ databases">
        <title>Flavobacteriaceae bacterium strain TP-CH-4, a member of the family Flavobacteriaceae isolated from a deep-sea seamount.</title>
        <authorList>
            <person name="Zhang D.-C."/>
        </authorList>
    </citation>
    <scope>NUCLEOTIDE SEQUENCE</scope>
    <source>
        <strain evidence="2">TP-CH-4</strain>
    </source>
</reference>